<dbReference type="SUPFAM" id="SSF47954">
    <property type="entry name" value="Cyclin-like"/>
    <property type="match status" value="2"/>
</dbReference>
<keyword evidence="5" id="KW-0131">Cell cycle</keyword>
<dbReference type="PANTHER" id="PTHR10177">
    <property type="entry name" value="CYCLINS"/>
    <property type="match status" value="1"/>
</dbReference>
<comment type="similarity">
    <text evidence="2">Belongs to the cyclin family. Cyclin AB subfamily.</text>
</comment>
<keyword evidence="4 6" id="KW-0195">Cyclin</keyword>
<dbReference type="InterPro" id="IPR039361">
    <property type="entry name" value="Cyclin"/>
</dbReference>
<dbReference type="AlphaFoldDB" id="A0A7L1J634"/>
<protein>
    <submittedName>
        <fullName evidence="10">CCNB1 protein</fullName>
    </submittedName>
</protein>
<accession>A0A7L1J634</accession>
<feature type="non-terminal residue" evidence="10">
    <location>
        <position position="404"/>
    </location>
</feature>
<dbReference type="Gene3D" id="1.10.472.10">
    <property type="entry name" value="Cyclin-like"/>
    <property type="match status" value="2"/>
</dbReference>
<dbReference type="GO" id="GO:0005829">
    <property type="term" value="C:cytosol"/>
    <property type="evidence" value="ECO:0007669"/>
    <property type="project" value="UniProtKB-ARBA"/>
</dbReference>
<evidence type="ECO:0000256" key="3">
    <source>
        <dbReference type="ARBA" id="ARBA00022618"/>
    </source>
</evidence>
<gene>
    <name evidence="10" type="primary">Ccnb1</name>
    <name evidence="10" type="ORF">RHIAFR_R14630</name>
</gene>
<feature type="compositionally biased region" description="Low complexity" evidence="7">
    <location>
        <begin position="91"/>
        <end position="101"/>
    </location>
</feature>
<dbReference type="InterPro" id="IPR036915">
    <property type="entry name" value="Cyclin-like_sf"/>
</dbReference>
<sequence length="404" mass="44994">AKRGEAASAPTMGLRPRTALGDIGNRVTETKKRVTAKKAVEQAACRRASSTRPTLDASRDKAGTKKPLKAIAEEEVPLPAPEPRLEPQPEPSQAEPQSPTPMETSGCAPSEDMLCQAFSDVLLDVEDVDVDDGDDPNLCSSYVKDIYKYLRDLEENKPIRPKYLSGQEINGNMRAILIDWLVQVQMKFRLHQETLYMAVGIIDCFLQDNAVSKKTLQLVGITAMFIASKYEEIFPPHIGDFAYVTDCTYTTSQICQMEVKILQALDFGLGRPVPPHFLRRASKIAEVDLKQHTLAKYLMELSIVDYDMVHFPPSKTAAAASCLALKLLNGCEWTPTLQHYMSYTEHDLLPVMQHIAKNVILVNEGITKQMAIKTKYASSKNCKISSTEHLQSSIIWDLAQPLVK</sequence>
<evidence type="ECO:0000313" key="10">
    <source>
        <dbReference type="EMBL" id="NXN46215.1"/>
    </source>
</evidence>
<dbReference type="PIRSF" id="PIRSF001771">
    <property type="entry name" value="Cyclin_A_B_D_E"/>
    <property type="match status" value="1"/>
</dbReference>
<dbReference type="InterPro" id="IPR004367">
    <property type="entry name" value="Cyclin_C-dom"/>
</dbReference>
<reference evidence="10 11" key="1">
    <citation type="submission" date="2019-09" db="EMBL/GenBank/DDBJ databases">
        <title>Bird 10,000 Genomes (B10K) Project - Family phase.</title>
        <authorList>
            <person name="Zhang G."/>
        </authorList>
    </citation>
    <scope>NUCLEOTIDE SEQUENCE [LARGE SCALE GENOMIC DNA]</scope>
    <source>
        <strain evidence="10">B10K-DU-002-36</strain>
        <tissue evidence="10">Muscle</tissue>
    </source>
</reference>
<evidence type="ECO:0000256" key="2">
    <source>
        <dbReference type="ARBA" id="ARBA00006955"/>
    </source>
</evidence>
<evidence type="ECO:0000259" key="9">
    <source>
        <dbReference type="SMART" id="SM01332"/>
    </source>
</evidence>
<comment type="function">
    <text evidence="1">Essential for the control of the cell cycle at the G2/M (mitosis) transition.</text>
</comment>
<feature type="domain" description="Cyclin C-terminal" evidence="9">
    <location>
        <begin position="272"/>
        <end position="390"/>
    </location>
</feature>
<evidence type="ECO:0000256" key="5">
    <source>
        <dbReference type="ARBA" id="ARBA00023306"/>
    </source>
</evidence>
<dbReference type="GO" id="GO:0044772">
    <property type="term" value="P:mitotic cell cycle phase transition"/>
    <property type="evidence" value="ECO:0007669"/>
    <property type="project" value="InterPro"/>
</dbReference>
<name>A0A7L1J634_SMUAF</name>
<evidence type="ECO:0000256" key="1">
    <source>
        <dbReference type="ARBA" id="ARBA00003222"/>
    </source>
</evidence>
<dbReference type="GO" id="GO:0051301">
    <property type="term" value="P:cell division"/>
    <property type="evidence" value="ECO:0007669"/>
    <property type="project" value="UniProtKB-KW"/>
</dbReference>
<feature type="region of interest" description="Disordered" evidence="7">
    <location>
        <begin position="1"/>
        <end position="109"/>
    </location>
</feature>
<evidence type="ECO:0000313" key="11">
    <source>
        <dbReference type="Proteomes" id="UP000525158"/>
    </source>
</evidence>
<dbReference type="SMART" id="SM01332">
    <property type="entry name" value="Cyclin_C"/>
    <property type="match status" value="1"/>
</dbReference>
<comment type="caution">
    <text evidence="10">The sequence shown here is derived from an EMBL/GenBank/DDBJ whole genome shotgun (WGS) entry which is preliminary data.</text>
</comment>
<dbReference type="InterPro" id="IPR006671">
    <property type="entry name" value="Cyclin_N"/>
</dbReference>
<dbReference type="InterPro" id="IPR013763">
    <property type="entry name" value="Cyclin-like_dom"/>
</dbReference>
<evidence type="ECO:0000256" key="4">
    <source>
        <dbReference type="ARBA" id="ARBA00023127"/>
    </source>
</evidence>
<keyword evidence="11" id="KW-1185">Reference proteome</keyword>
<dbReference type="Pfam" id="PF02984">
    <property type="entry name" value="Cyclin_C"/>
    <property type="match status" value="1"/>
</dbReference>
<dbReference type="Proteomes" id="UP000525158">
    <property type="component" value="Unassembled WGS sequence"/>
</dbReference>
<evidence type="ECO:0000259" key="8">
    <source>
        <dbReference type="SMART" id="SM00385"/>
    </source>
</evidence>
<dbReference type="FunFam" id="1.10.472.10:FF:000198">
    <property type="entry name" value="G2/mitotic-specific cyclin-B1"/>
    <property type="match status" value="1"/>
</dbReference>
<dbReference type="Pfam" id="PF00134">
    <property type="entry name" value="Cyclin_N"/>
    <property type="match status" value="1"/>
</dbReference>
<dbReference type="GO" id="GO:0016538">
    <property type="term" value="F:cyclin-dependent protein serine/threonine kinase regulator activity"/>
    <property type="evidence" value="ECO:0007669"/>
    <property type="project" value="InterPro"/>
</dbReference>
<keyword evidence="3" id="KW-0132">Cell division</keyword>
<feature type="non-terminal residue" evidence="10">
    <location>
        <position position="1"/>
    </location>
</feature>
<evidence type="ECO:0000256" key="6">
    <source>
        <dbReference type="RuleBase" id="RU000383"/>
    </source>
</evidence>
<dbReference type="EMBL" id="VXBO01012987">
    <property type="protein sequence ID" value="NXN46215.1"/>
    <property type="molecule type" value="Genomic_DNA"/>
</dbReference>
<feature type="domain" description="Cyclin-like" evidence="8">
    <location>
        <begin position="276"/>
        <end position="357"/>
    </location>
</feature>
<evidence type="ECO:0000256" key="7">
    <source>
        <dbReference type="SAM" id="MobiDB-lite"/>
    </source>
</evidence>
<dbReference type="SMART" id="SM00385">
    <property type="entry name" value="CYCLIN"/>
    <property type="match status" value="2"/>
</dbReference>
<feature type="compositionally biased region" description="Pro residues" evidence="7">
    <location>
        <begin position="78"/>
        <end position="90"/>
    </location>
</feature>
<organism evidence="10 11">
    <name type="scientific">Smutsornis africanus</name>
    <name type="common">Double-banded courser</name>
    <name type="synonym">Rhinoptilus africanus</name>
    <dbReference type="NCBI Taxonomy" id="240209"/>
    <lineage>
        <taxon>Eukaryota</taxon>
        <taxon>Metazoa</taxon>
        <taxon>Chordata</taxon>
        <taxon>Craniata</taxon>
        <taxon>Vertebrata</taxon>
        <taxon>Euteleostomi</taxon>
        <taxon>Archelosauria</taxon>
        <taxon>Archosauria</taxon>
        <taxon>Dinosauria</taxon>
        <taxon>Saurischia</taxon>
        <taxon>Theropoda</taxon>
        <taxon>Coelurosauria</taxon>
        <taxon>Aves</taxon>
        <taxon>Neognathae</taxon>
        <taxon>Neoaves</taxon>
        <taxon>Charadriiformes</taxon>
        <taxon>Glareolidae</taxon>
        <taxon>Rhinoptilus</taxon>
    </lineage>
</organism>
<feature type="domain" description="Cyclin-like" evidence="8">
    <location>
        <begin position="179"/>
        <end position="263"/>
    </location>
</feature>
<dbReference type="InterPro" id="IPR046965">
    <property type="entry name" value="Cyclin_A/B-like"/>
</dbReference>
<proteinExistence type="inferred from homology"/>